<proteinExistence type="predicted"/>
<accession>A0A820ES92</accession>
<dbReference type="AlphaFoldDB" id="A0A820ES92"/>
<protein>
    <submittedName>
        <fullName evidence="1">Uncharacterized protein</fullName>
    </submittedName>
</protein>
<evidence type="ECO:0000313" key="4">
    <source>
        <dbReference type="Proteomes" id="UP000663842"/>
    </source>
</evidence>
<dbReference type="Proteomes" id="UP000676336">
    <property type="component" value="Unassembled WGS sequence"/>
</dbReference>
<name>A0A820ES92_9BILA</name>
<evidence type="ECO:0000313" key="2">
    <source>
        <dbReference type="EMBL" id="CAF5047538.1"/>
    </source>
</evidence>
<dbReference type="EMBL" id="CAJOBI010312370">
    <property type="protein sequence ID" value="CAF5171902.1"/>
    <property type="molecule type" value="Genomic_DNA"/>
</dbReference>
<dbReference type="Proteomes" id="UP000681967">
    <property type="component" value="Unassembled WGS sequence"/>
</dbReference>
<reference evidence="1" key="1">
    <citation type="submission" date="2021-02" db="EMBL/GenBank/DDBJ databases">
        <authorList>
            <person name="Nowell W R."/>
        </authorList>
    </citation>
    <scope>NUCLEOTIDE SEQUENCE</scope>
</reference>
<evidence type="ECO:0000313" key="3">
    <source>
        <dbReference type="EMBL" id="CAF5171902.1"/>
    </source>
</evidence>
<feature type="non-terminal residue" evidence="1">
    <location>
        <position position="1"/>
    </location>
</feature>
<organism evidence="1 4">
    <name type="scientific">Rotaria magnacalcarata</name>
    <dbReference type="NCBI Taxonomy" id="392030"/>
    <lineage>
        <taxon>Eukaryota</taxon>
        <taxon>Metazoa</taxon>
        <taxon>Spiralia</taxon>
        <taxon>Gnathifera</taxon>
        <taxon>Rotifera</taxon>
        <taxon>Eurotatoria</taxon>
        <taxon>Bdelloidea</taxon>
        <taxon>Philodinida</taxon>
        <taxon>Philodinidae</taxon>
        <taxon>Rotaria</taxon>
    </lineage>
</organism>
<gene>
    <name evidence="2" type="ORF">BYL167_LOCUS57665</name>
    <name evidence="3" type="ORF">SMN809_LOCUS65942</name>
    <name evidence="1" type="ORF">UXM345_LOCUS30847</name>
</gene>
<sequence length="53" mass="5933">IQIYPRECTRSCGRINRPTLSRHQDFISDEGSIVITGATSSTSLIKSRLLIKI</sequence>
<evidence type="ECO:0000313" key="1">
    <source>
        <dbReference type="EMBL" id="CAF4253116.1"/>
    </source>
</evidence>
<comment type="caution">
    <text evidence="1">The sequence shown here is derived from an EMBL/GenBank/DDBJ whole genome shotgun (WGS) entry which is preliminary data.</text>
</comment>
<dbReference type="EMBL" id="CAJOBF010008321">
    <property type="protein sequence ID" value="CAF4253116.1"/>
    <property type="molecule type" value="Genomic_DNA"/>
</dbReference>
<dbReference type="EMBL" id="CAJOBH010225324">
    <property type="protein sequence ID" value="CAF5047538.1"/>
    <property type="molecule type" value="Genomic_DNA"/>
</dbReference>
<dbReference type="Proteomes" id="UP000663842">
    <property type="component" value="Unassembled WGS sequence"/>
</dbReference>